<keyword evidence="3" id="KW-1185">Reference proteome</keyword>
<name>A0AAV4VB88_9ARAC</name>
<dbReference type="EMBL" id="BPLQ01012669">
    <property type="protein sequence ID" value="GIY66918.1"/>
    <property type="molecule type" value="Genomic_DNA"/>
</dbReference>
<gene>
    <name evidence="2" type="ORF">CDAR_260041</name>
</gene>
<reference evidence="2 3" key="1">
    <citation type="submission" date="2021-06" db="EMBL/GenBank/DDBJ databases">
        <title>Caerostris darwini draft genome.</title>
        <authorList>
            <person name="Kono N."/>
            <person name="Arakawa K."/>
        </authorList>
    </citation>
    <scope>NUCLEOTIDE SEQUENCE [LARGE SCALE GENOMIC DNA]</scope>
</reference>
<sequence length="417" mass="43467">MQFKHYLKNFIYYFLAASASGAIAGKVASEKQKKGDSASGVIKGVGSANAIEGIQKGRRLKRDVGNMGKLQQVPILGEDGAPVSGESADGVNAGGMSIEEQVKEAEATYQEGNSTQKGNGTSYFLQGGTSIEEKAKEAEGATYQEGNSTQKGVGSNPIQKDPRHKQDVGNVGKPPQEPILGEDDGIQKDRRRKREVGNVEKLPHEQILGKDVSNAEGTNTVSGEFGGPGGSAKAKIGQNGSGKYRYFIRDGTRWNRRRIRDVGNVGELLQEPILGEHDAAISNEIADGEKGGSDLQGTIVGGGPGGSNISGEFTDKETGGGGVKGNITTGSKGSNISGVITNGEGPDTRTATTNGETGGAGVKGNITTGSKGSNKSGSTNGGKEGNKQKRDVPRMGDDEALVENTGQTLDYITRHHY</sequence>
<comment type="caution">
    <text evidence="2">The sequence shown here is derived from an EMBL/GenBank/DDBJ whole genome shotgun (WGS) entry which is preliminary data.</text>
</comment>
<feature type="region of interest" description="Disordered" evidence="1">
    <location>
        <begin position="298"/>
        <end position="403"/>
    </location>
</feature>
<evidence type="ECO:0000256" key="1">
    <source>
        <dbReference type="SAM" id="MobiDB-lite"/>
    </source>
</evidence>
<evidence type="ECO:0000313" key="3">
    <source>
        <dbReference type="Proteomes" id="UP001054837"/>
    </source>
</evidence>
<protein>
    <submittedName>
        <fullName evidence="2">Uncharacterized protein</fullName>
    </submittedName>
</protein>
<accession>A0AAV4VB88</accession>
<feature type="region of interest" description="Disordered" evidence="1">
    <location>
        <begin position="136"/>
        <end position="197"/>
    </location>
</feature>
<feature type="compositionally biased region" description="Low complexity" evidence="1">
    <location>
        <begin position="367"/>
        <end position="378"/>
    </location>
</feature>
<organism evidence="2 3">
    <name type="scientific">Caerostris darwini</name>
    <dbReference type="NCBI Taxonomy" id="1538125"/>
    <lineage>
        <taxon>Eukaryota</taxon>
        <taxon>Metazoa</taxon>
        <taxon>Ecdysozoa</taxon>
        <taxon>Arthropoda</taxon>
        <taxon>Chelicerata</taxon>
        <taxon>Arachnida</taxon>
        <taxon>Araneae</taxon>
        <taxon>Araneomorphae</taxon>
        <taxon>Entelegynae</taxon>
        <taxon>Araneoidea</taxon>
        <taxon>Araneidae</taxon>
        <taxon>Caerostris</taxon>
    </lineage>
</organism>
<feature type="compositionally biased region" description="Gly residues" evidence="1">
    <location>
        <begin position="299"/>
        <end position="308"/>
    </location>
</feature>
<feature type="compositionally biased region" description="Polar residues" evidence="1">
    <location>
        <begin position="144"/>
        <end position="158"/>
    </location>
</feature>
<evidence type="ECO:0000313" key="2">
    <source>
        <dbReference type="EMBL" id="GIY66918.1"/>
    </source>
</evidence>
<feature type="compositionally biased region" description="Polar residues" evidence="1">
    <location>
        <begin position="331"/>
        <end position="340"/>
    </location>
</feature>
<dbReference type="Proteomes" id="UP001054837">
    <property type="component" value="Unassembled WGS sequence"/>
</dbReference>
<feature type="compositionally biased region" description="Basic and acidic residues" evidence="1">
    <location>
        <begin position="384"/>
        <end position="397"/>
    </location>
</feature>
<dbReference type="AlphaFoldDB" id="A0AAV4VB88"/>
<proteinExistence type="predicted"/>